<evidence type="ECO:0000256" key="2">
    <source>
        <dbReference type="ARBA" id="ARBA00022737"/>
    </source>
</evidence>
<dbReference type="PROSITE" id="PS50088">
    <property type="entry name" value="ANK_REPEAT"/>
    <property type="match status" value="3"/>
</dbReference>
<dbReference type="PROSITE" id="PS50297">
    <property type="entry name" value="ANK_REP_REGION"/>
    <property type="match status" value="2"/>
</dbReference>
<dbReference type="AlphaFoldDB" id="A0A1A7WIR6"/>
<evidence type="ECO:0000313" key="6">
    <source>
        <dbReference type="EMBL" id="SBP05476.1"/>
    </source>
</evidence>
<feature type="repeat" description="ANK" evidence="4">
    <location>
        <begin position="46"/>
        <end position="86"/>
    </location>
</feature>
<feature type="repeat" description="ANK" evidence="4">
    <location>
        <begin position="87"/>
        <end position="120"/>
    </location>
</feature>
<proteinExistence type="inferred from homology"/>
<accession>A0A1A7WIR6</accession>
<dbReference type="InterPro" id="IPR036770">
    <property type="entry name" value="Ankyrin_rpt-contain_sf"/>
</dbReference>
<keyword evidence="3 4" id="KW-0040">ANK repeat</keyword>
<keyword evidence="2" id="KW-0677">Repeat</keyword>
<evidence type="ECO:0000256" key="1">
    <source>
        <dbReference type="ARBA" id="ARBA00010029"/>
    </source>
</evidence>
<comment type="similarity">
    <text evidence="1">Belongs to the ANKRD34 family.</text>
</comment>
<sequence length="530" mass="57272">MEAEVCNSGVAMDSGNPLLRAVFLRRLRLTRLLLEGGAYINESDSQGQTPLMVACRTKHTDSQSTSRAKLIQFLLEKGADPNIQDKEGRSALMHACLEQAGPEVVALLLASGADISLEDQSGTSALVYAVMAGDLKVLKLLLDTCKAKGKEVIIITTDKFPSGNLSAKQHLNIPSINRVDQSETISPTAPSSPSEIQLITSPQSSTSLRPPKPAFSFKEGQICGVSSHPCSPSRFRGLGQAASNGPQQPLMRLNSEPWLKIPASLLTQQPQAALQEPEDLSSRAPKPSEDSSSHFSSFRCYTGRFVKDGGIEEDRKNDCTEHADQKISLSGLLSLHSASHPNLHSEVHRADSVTTSSMLSRGKILGTPFHSITSASLHSVNQTHKLGADIYGSDPQLTADNQNLPEEQRTKAPAEGKKLAPLRCSSTLGSRDTLAGQNRRVPSLYERRGSGTFLLDHGLQARPRSLPPLTNNPILNVVNSCSGNGNSFSEKELGHRSFLPSAPPGHPKEPSRRLLMRRHSIQTEQFKSTA</sequence>
<dbReference type="PANTHER" id="PTHR24156">
    <property type="entry name" value="ANK_REP_REGION DOMAIN-CONTAINING PROTEIN"/>
    <property type="match status" value="1"/>
</dbReference>
<protein>
    <submittedName>
        <fullName evidence="6">Ankyrin repeat domain 34Ba</fullName>
    </submittedName>
</protein>
<feature type="compositionally biased region" description="Polar residues" evidence="5">
    <location>
        <begin position="178"/>
        <end position="208"/>
    </location>
</feature>
<dbReference type="InterPro" id="IPR042637">
    <property type="entry name" value="AN34A/B/C"/>
</dbReference>
<dbReference type="SUPFAM" id="SSF48403">
    <property type="entry name" value="Ankyrin repeat"/>
    <property type="match status" value="1"/>
</dbReference>
<dbReference type="EMBL" id="HADW01004076">
    <property type="protein sequence ID" value="SBP05476.1"/>
    <property type="molecule type" value="Transcribed_RNA"/>
</dbReference>
<evidence type="ECO:0000256" key="3">
    <source>
        <dbReference type="ARBA" id="ARBA00023043"/>
    </source>
</evidence>
<reference evidence="6" key="1">
    <citation type="submission" date="2016-05" db="EMBL/GenBank/DDBJ databases">
        <authorList>
            <person name="Lavstsen T."/>
            <person name="Jespersen J.S."/>
        </authorList>
    </citation>
    <scope>NUCLEOTIDE SEQUENCE</scope>
    <source>
        <tissue evidence="6">Brain</tissue>
    </source>
</reference>
<feature type="region of interest" description="Disordered" evidence="5">
    <location>
        <begin position="488"/>
        <end position="530"/>
    </location>
</feature>
<dbReference type="Gene3D" id="1.25.40.20">
    <property type="entry name" value="Ankyrin repeat-containing domain"/>
    <property type="match status" value="1"/>
</dbReference>
<dbReference type="Pfam" id="PF12796">
    <property type="entry name" value="Ank_2"/>
    <property type="match status" value="1"/>
</dbReference>
<feature type="repeat" description="ANK" evidence="4">
    <location>
        <begin position="13"/>
        <end position="45"/>
    </location>
</feature>
<evidence type="ECO:0000256" key="5">
    <source>
        <dbReference type="SAM" id="MobiDB-lite"/>
    </source>
</evidence>
<gene>
    <name evidence="6" type="primary">ANKRD34BA</name>
</gene>
<evidence type="ECO:0000256" key="4">
    <source>
        <dbReference type="PROSITE-ProRule" id="PRU00023"/>
    </source>
</evidence>
<dbReference type="PANTHER" id="PTHR24156:SF1">
    <property type="entry name" value="ANKYRIN REPEAT DOMAIN-CONTAINING PROTEIN 34B"/>
    <property type="match status" value="1"/>
</dbReference>
<name>A0A1A7WIR6_9TELE</name>
<feature type="region of interest" description="Disordered" evidence="5">
    <location>
        <begin position="178"/>
        <end position="210"/>
    </location>
</feature>
<organism evidence="6">
    <name type="scientific">Iconisemion striatum</name>
    <dbReference type="NCBI Taxonomy" id="60296"/>
    <lineage>
        <taxon>Eukaryota</taxon>
        <taxon>Metazoa</taxon>
        <taxon>Chordata</taxon>
        <taxon>Craniata</taxon>
        <taxon>Vertebrata</taxon>
        <taxon>Euteleostomi</taxon>
        <taxon>Actinopterygii</taxon>
        <taxon>Neopterygii</taxon>
        <taxon>Teleostei</taxon>
        <taxon>Neoteleostei</taxon>
        <taxon>Acanthomorphata</taxon>
        <taxon>Ovalentaria</taxon>
        <taxon>Atherinomorphae</taxon>
        <taxon>Cyprinodontiformes</taxon>
        <taxon>Nothobranchiidae</taxon>
        <taxon>Iconisemion</taxon>
    </lineage>
</organism>
<feature type="region of interest" description="Disordered" evidence="5">
    <location>
        <begin position="268"/>
        <end position="295"/>
    </location>
</feature>
<dbReference type="SMART" id="SM00248">
    <property type="entry name" value="ANK"/>
    <property type="match status" value="4"/>
</dbReference>
<dbReference type="InterPro" id="IPR002110">
    <property type="entry name" value="Ankyrin_rpt"/>
</dbReference>
<reference evidence="6" key="2">
    <citation type="submission" date="2016-06" db="EMBL/GenBank/DDBJ databases">
        <title>The genome of a short-lived fish provides insights into sex chromosome evolution and the genetic control of aging.</title>
        <authorList>
            <person name="Reichwald K."/>
            <person name="Felder M."/>
            <person name="Petzold A."/>
            <person name="Koch P."/>
            <person name="Groth M."/>
            <person name="Platzer M."/>
        </authorList>
    </citation>
    <scope>NUCLEOTIDE SEQUENCE</scope>
    <source>
        <tissue evidence="6">Brain</tissue>
    </source>
</reference>